<sequence length="495" mass="54595">MKVTGADTRDDGEEQCPASFEVCGRMARELKHADLETGSEIIVNIKVDSSLSSQHGSGETDAVDSHMDDGEWRMARSVAISRVRAQLSGADDDGIYAPHCVPIGPYHLSRSSPAIEKEKTRCVSLLQSLSAEPLMDLMEKLEPLARQSYADGVGDMTPEQLSSMLLSDGCYLLQFFVGYDAPGSRAPTARIDEQRPAAPPAAAVSRNTFVRDTVFLLENQIPLLVLQRLHERVTGGTSSSALHHIAVAAPVQELLQKMLFISMKPRPPPPPPTCSHLLHLVHAYLQPAAAGTSTASRRPTGRWRRALEYRRYANVGFKPRKLADDEVSSVLDVRLQGGTLSIPRLRVDGNTWTILRNLMALEEQAAHLRRRPVTAYCVFMSQVACTAEDVGILRRAGVVDHFLRNDKQVAQGFAGLFAGGVAMEADDTIGYLTPMWHELEERCSAPLHNFMGFFLHKYGDNLFDRLVFSVALILFVLEAMQVVYAALAYHKPKAH</sequence>
<dbReference type="PANTHER" id="PTHR31549:SF305">
    <property type="match status" value="1"/>
</dbReference>
<dbReference type="Pfam" id="PF03140">
    <property type="entry name" value="DUF247"/>
    <property type="match status" value="1"/>
</dbReference>
<evidence type="ECO:0000256" key="1">
    <source>
        <dbReference type="SAM" id="Phobius"/>
    </source>
</evidence>
<dbReference type="AlphaFoldDB" id="A0ABC9GBX2"/>
<proteinExistence type="predicted"/>
<evidence type="ECO:0000313" key="2">
    <source>
        <dbReference type="EMBL" id="CAL5091108.1"/>
    </source>
</evidence>
<reference evidence="3" key="1">
    <citation type="submission" date="2024-06" db="EMBL/GenBank/DDBJ databases">
        <authorList>
            <person name="Ryan C."/>
        </authorList>
    </citation>
    <scope>NUCLEOTIDE SEQUENCE [LARGE SCALE GENOMIC DNA]</scope>
</reference>
<organism evidence="2 3">
    <name type="scientific">Urochloa decumbens</name>
    <dbReference type="NCBI Taxonomy" id="240449"/>
    <lineage>
        <taxon>Eukaryota</taxon>
        <taxon>Viridiplantae</taxon>
        <taxon>Streptophyta</taxon>
        <taxon>Embryophyta</taxon>
        <taxon>Tracheophyta</taxon>
        <taxon>Spermatophyta</taxon>
        <taxon>Magnoliopsida</taxon>
        <taxon>Liliopsida</taxon>
        <taxon>Poales</taxon>
        <taxon>Poaceae</taxon>
        <taxon>PACMAD clade</taxon>
        <taxon>Panicoideae</taxon>
        <taxon>Panicodae</taxon>
        <taxon>Paniceae</taxon>
        <taxon>Melinidinae</taxon>
        <taxon>Urochloa</taxon>
    </lineage>
</organism>
<feature type="transmembrane region" description="Helical" evidence="1">
    <location>
        <begin position="466"/>
        <end position="489"/>
    </location>
</feature>
<reference evidence="2 3" key="2">
    <citation type="submission" date="2024-10" db="EMBL/GenBank/DDBJ databases">
        <authorList>
            <person name="Ryan C."/>
        </authorList>
    </citation>
    <scope>NUCLEOTIDE SEQUENCE [LARGE SCALE GENOMIC DNA]</scope>
</reference>
<dbReference type="EMBL" id="OZ075118">
    <property type="protein sequence ID" value="CAL5091108.1"/>
    <property type="molecule type" value="Genomic_DNA"/>
</dbReference>
<dbReference type="InterPro" id="IPR004158">
    <property type="entry name" value="DUF247_pln"/>
</dbReference>
<name>A0ABC9GBX2_9POAL</name>
<gene>
    <name evidence="2" type="ORF">URODEC1_LOCUS114191</name>
</gene>
<dbReference type="Proteomes" id="UP001497457">
    <property type="component" value="Chromosome 8b"/>
</dbReference>
<keyword evidence="3" id="KW-1185">Reference proteome</keyword>
<evidence type="ECO:0000313" key="3">
    <source>
        <dbReference type="Proteomes" id="UP001497457"/>
    </source>
</evidence>
<keyword evidence="1" id="KW-1133">Transmembrane helix</keyword>
<protein>
    <submittedName>
        <fullName evidence="2">Uncharacterized protein</fullName>
    </submittedName>
</protein>
<accession>A0ABC9GBX2</accession>
<keyword evidence="1" id="KW-0812">Transmembrane</keyword>
<dbReference type="PANTHER" id="PTHR31549">
    <property type="entry name" value="PROTEIN, PUTATIVE (DUF247)-RELATED-RELATED"/>
    <property type="match status" value="1"/>
</dbReference>
<keyword evidence="1" id="KW-0472">Membrane</keyword>